<feature type="non-terminal residue" evidence="1">
    <location>
        <position position="1"/>
    </location>
</feature>
<organism evidence="1 2">
    <name type="scientific">Candidatus Acidiferrum panamense</name>
    <dbReference type="NCBI Taxonomy" id="2741543"/>
    <lineage>
        <taxon>Bacteria</taxon>
        <taxon>Pseudomonadati</taxon>
        <taxon>Acidobacteriota</taxon>
        <taxon>Terriglobia</taxon>
        <taxon>Candidatus Acidiferrales</taxon>
        <taxon>Candidatus Acidiferrum</taxon>
    </lineage>
</organism>
<name>A0A7V8T0G2_9BACT</name>
<dbReference type="InterPro" id="IPR029062">
    <property type="entry name" value="Class_I_gatase-like"/>
</dbReference>
<proteinExistence type="predicted"/>
<dbReference type="CDD" id="cd03143">
    <property type="entry name" value="A4_beta-galactosidase_middle_domain"/>
    <property type="match status" value="1"/>
</dbReference>
<accession>A0A7V8T0G2</accession>
<comment type="caution">
    <text evidence="1">The sequence shown here is derived from an EMBL/GenBank/DDBJ whole genome shotgun (WGS) entry which is preliminary data.</text>
</comment>
<dbReference type="EMBL" id="JACDQQ010002641">
    <property type="protein sequence ID" value="MBA0088712.1"/>
    <property type="molecule type" value="Genomic_DNA"/>
</dbReference>
<dbReference type="Proteomes" id="UP000567293">
    <property type="component" value="Unassembled WGS sequence"/>
</dbReference>
<dbReference type="SUPFAM" id="SSF52317">
    <property type="entry name" value="Class I glutamine amidotransferase-like"/>
    <property type="match status" value="1"/>
</dbReference>
<dbReference type="AlphaFoldDB" id="A0A7V8T0G2"/>
<protein>
    <submittedName>
        <fullName evidence="1">LmbE family protein</fullName>
    </submittedName>
</protein>
<evidence type="ECO:0000313" key="2">
    <source>
        <dbReference type="Proteomes" id="UP000567293"/>
    </source>
</evidence>
<evidence type="ECO:0000313" key="1">
    <source>
        <dbReference type="EMBL" id="MBA0088712.1"/>
    </source>
</evidence>
<reference evidence="1" key="1">
    <citation type="submission" date="2020-06" db="EMBL/GenBank/DDBJ databases">
        <title>Legume-microbial interactions unlock mineral nutrients during tropical forest succession.</title>
        <authorList>
            <person name="Epihov D.Z."/>
        </authorList>
    </citation>
    <scope>NUCLEOTIDE SEQUENCE [LARGE SCALE GENOMIC DNA]</scope>
    <source>
        <strain evidence="1">Pan2503</strain>
    </source>
</reference>
<keyword evidence="2" id="KW-1185">Reference proteome</keyword>
<gene>
    <name evidence="1" type="ORF">HRJ53_27295</name>
</gene>
<sequence>ASGMRLISYPHIPTQTLLPLSSARLVRSDIQVTARHIGYIMGAGDEMPQALRELGLEVTLLGPRDLEQGDLTRFDAIVAGVRAYNVRSDVRANQRRLLDYVHQGGTYVVQYNTGDNSLSLGPYPFTVPSGNRYRVTVEDAPVALPHPDSRLLQYPNHIAPNDFEGWVQERGVYFASQWDSHYETVLSTKDPDEEESLAGGELWARYGKGVYIFTSYSWFRQLPAGVPGAYRLFANLLSAK</sequence>